<dbReference type="InterPro" id="IPR023393">
    <property type="entry name" value="START-like_dom_sf"/>
</dbReference>
<dbReference type="Pfam" id="PF10604">
    <property type="entry name" value="Polyketide_cyc2"/>
    <property type="match status" value="1"/>
</dbReference>
<gene>
    <name evidence="2" type="ORF">QO012_002122</name>
</gene>
<dbReference type="PANTHER" id="PTHR39332">
    <property type="entry name" value="BLL4707 PROTEIN"/>
    <property type="match status" value="1"/>
</dbReference>
<keyword evidence="3" id="KW-1185">Reference proteome</keyword>
<accession>A0ABU0HZ50</accession>
<dbReference type="SUPFAM" id="SSF55961">
    <property type="entry name" value="Bet v1-like"/>
    <property type="match status" value="1"/>
</dbReference>
<evidence type="ECO:0000313" key="3">
    <source>
        <dbReference type="Proteomes" id="UP001231124"/>
    </source>
</evidence>
<reference evidence="2 3" key="1">
    <citation type="submission" date="2023-07" db="EMBL/GenBank/DDBJ databases">
        <title>Genomic Encyclopedia of Type Strains, Phase IV (KMG-IV): sequencing the most valuable type-strain genomes for metagenomic binning, comparative biology and taxonomic classification.</title>
        <authorList>
            <person name="Goeker M."/>
        </authorList>
    </citation>
    <scope>NUCLEOTIDE SEQUENCE [LARGE SCALE GENOMIC DNA]</scope>
    <source>
        <strain evidence="2 3">DSM 19013</strain>
    </source>
</reference>
<organism evidence="2 3">
    <name type="scientific">Methylobacterium aerolatum</name>
    <dbReference type="NCBI Taxonomy" id="418708"/>
    <lineage>
        <taxon>Bacteria</taxon>
        <taxon>Pseudomonadati</taxon>
        <taxon>Pseudomonadota</taxon>
        <taxon>Alphaproteobacteria</taxon>
        <taxon>Hyphomicrobiales</taxon>
        <taxon>Methylobacteriaceae</taxon>
        <taxon>Methylobacterium</taxon>
    </lineage>
</organism>
<feature type="chain" id="PRO_5045959889" evidence="1">
    <location>
        <begin position="29"/>
        <end position="171"/>
    </location>
</feature>
<comment type="caution">
    <text evidence="2">The sequence shown here is derived from an EMBL/GenBank/DDBJ whole genome shotgun (WGS) entry which is preliminary data.</text>
</comment>
<evidence type="ECO:0000313" key="2">
    <source>
        <dbReference type="EMBL" id="MDQ0447622.1"/>
    </source>
</evidence>
<evidence type="ECO:0000256" key="1">
    <source>
        <dbReference type="SAM" id="SignalP"/>
    </source>
</evidence>
<sequence length="171" mass="18213">MTVGIRVVRLRRRCLPGLALLITGPAQALEVTRSRDIDAPPAAVWAIVGDFCGIGRWHPQVERCLLSMDEDDETARVQVRGLVVKGGRGTIVEVETARNETGRSYSYSFVQGPLPVAAYNATVMVQPNGAGSTVIWTGTFDAAGVSDAEAVADLTQVYDEGLAGIAKEVGR</sequence>
<dbReference type="InterPro" id="IPR019587">
    <property type="entry name" value="Polyketide_cyclase/dehydratase"/>
</dbReference>
<keyword evidence="1" id="KW-0732">Signal</keyword>
<feature type="signal peptide" evidence="1">
    <location>
        <begin position="1"/>
        <end position="28"/>
    </location>
</feature>
<proteinExistence type="predicted"/>
<dbReference type="Proteomes" id="UP001231124">
    <property type="component" value="Unassembled WGS sequence"/>
</dbReference>
<dbReference type="Gene3D" id="3.30.530.20">
    <property type="match status" value="1"/>
</dbReference>
<dbReference type="EMBL" id="JAUSVP010000005">
    <property type="protein sequence ID" value="MDQ0447622.1"/>
    <property type="molecule type" value="Genomic_DNA"/>
</dbReference>
<protein>
    <submittedName>
        <fullName evidence="2">Carbon monoxide dehydrogenase subunit G</fullName>
    </submittedName>
</protein>
<dbReference type="CDD" id="cd07821">
    <property type="entry name" value="PYR_PYL_RCAR_like"/>
    <property type="match status" value="1"/>
</dbReference>
<dbReference type="RefSeq" id="WP_238202751.1">
    <property type="nucleotide sequence ID" value="NZ_BPQE01000011.1"/>
</dbReference>
<name>A0ABU0HZ50_9HYPH</name>
<dbReference type="PANTHER" id="PTHR39332:SF7">
    <property type="entry name" value="SRPBCC FAMILY PROTEIN"/>
    <property type="match status" value="1"/>
</dbReference>